<dbReference type="AlphaFoldDB" id="A0A9W3P9K7"/>
<name>A0A9W3P9K7_BURCE</name>
<proteinExistence type="predicted"/>
<dbReference type="Proteomes" id="UP000032866">
    <property type="component" value="Chromosome 1"/>
</dbReference>
<dbReference type="RefSeq" id="WP_014897392.1">
    <property type="nucleotide sequence ID" value="NC_018513.1"/>
</dbReference>
<protein>
    <submittedName>
        <fullName evidence="1">Uncharacterized protein</fullName>
    </submittedName>
</protein>
<accession>A0A9W3P9K7</accession>
<organism evidence="1 2">
    <name type="scientific">Burkholderia cepacia GG4</name>
    <dbReference type="NCBI Taxonomy" id="1009846"/>
    <lineage>
        <taxon>Bacteria</taxon>
        <taxon>Pseudomonadati</taxon>
        <taxon>Pseudomonadota</taxon>
        <taxon>Betaproteobacteria</taxon>
        <taxon>Burkholderiales</taxon>
        <taxon>Burkholderiaceae</taxon>
        <taxon>Burkholderia</taxon>
        <taxon>Burkholderia cepacia complex</taxon>
    </lineage>
</organism>
<evidence type="ECO:0000313" key="1">
    <source>
        <dbReference type="EMBL" id="AFQ48535.1"/>
    </source>
</evidence>
<sequence length="133" mass="14466">MLWGITVKLIKASMAAEPAMRLALLMGYRALRQQCVPPPQAYVRSLQAVGLDKRVKSLTDMWEEFSKSQKGASTQLNARLVSTLVVIEMLNFGCLLAKVDKSNDDCALLVASGVSVVGAVFCCFREGAQGVRE</sequence>
<dbReference type="EMBL" id="CP003774">
    <property type="protein sequence ID" value="AFQ48535.1"/>
    <property type="molecule type" value="Genomic_DNA"/>
</dbReference>
<reference evidence="1 2" key="1">
    <citation type="journal article" date="2012" name="J. Bacteriol.">
        <title>Complete Genome Sequence of Burkholderia sp. Strain GG4, a Betaproteobacterium That Reduces 3-Oxo-N-Acylhomoserine Lactones and Produces Different N-Acylhomoserine Lactones.</title>
        <authorList>
            <person name="Hong K.W."/>
            <person name="Koh C.L."/>
            <person name="Sam C.K."/>
            <person name="Yin W.F."/>
            <person name="Chan K.G."/>
        </authorList>
    </citation>
    <scope>NUCLEOTIDE SEQUENCE [LARGE SCALE GENOMIC DNA]</scope>
    <source>
        <strain evidence="1 2">GG4</strain>
    </source>
</reference>
<dbReference type="KEGG" id="bct:GEM_2118"/>
<gene>
    <name evidence="1" type="ORF">GEM_2118</name>
</gene>
<evidence type="ECO:0000313" key="2">
    <source>
        <dbReference type="Proteomes" id="UP000032866"/>
    </source>
</evidence>